<evidence type="ECO:0000259" key="6">
    <source>
        <dbReference type="Pfam" id="PF00155"/>
    </source>
</evidence>
<evidence type="ECO:0000313" key="7">
    <source>
        <dbReference type="EMBL" id="TRM62622.1"/>
    </source>
</evidence>
<dbReference type="PANTHER" id="PTHR42790:SF1">
    <property type="entry name" value="AROMATIC AMINO ACID AMINOTRANSFERASE, HYPOTHETICAL (EUROFUNG)"/>
    <property type="match status" value="1"/>
</dbReference>
<proteinExistence type="inferred from homology"/>
<sequence length="549" mass="61814">MTSAIPPASPAAALKVEGLAFHAQDAEPRTDFQHLYHHLNTVCRSWAPSRLKELFRYMGREGMLSLAGGLPHPELFPFQKLDVLVYDYNTRLAAGNTSIGTVDLSVPKTKSASHATDLSTALQYGDAVGLPALQAIIGRFVKRIYSPAYDEYQVVLSHGSTDGWHKVVSMFLEYGDTILVEAQTYPASQALWIPMGCTTAPVTLDGDGMVPEALDKMLDNWHRDHAGRKKPRLMYCIPVGQNPTGSTLTAQRKRKIYDICVRHDIIICEDDPYYFLQFPTYDSQADHEVPATVPTLDVPKFIDSLEPSFLKYDYDGRVIRLDTFSKTIAPGLRLGWMIANPLFAERLLRASELFTQTPAGWSQAIVTELLTTWGDDGYLTWVNNLRETYIARRNWMCSFIDKHFDVDWASMSADGAPVYFKSSTGRHQGPVAFKFVPPKAGMFVWLTIELGQNPHYQRLKSAAPARDDAPSAEEQWMTEVWEQLAEARVLLVPGSYYASWHWQGHPTAGEAISSDLAFFRLSFSMMKRDGMDEAIRRMEQVFKADWYGA</sequence>
<keyword evidence="5" id="KW-0663">Pyridoxal phosphate</keyword>
<dbReference type="SUPFAM" id="SSF53383">
    <property type="entry name" value="PLP-dependent transferases"/>
    <property type="match status" value="1"/>
</dbReference>
<evidence type="ECO:0000256" key="5">
    <source>
        <dbReference type="ARBA" id="ARBA00022898"/>
    </source>
</evidence>
<name>A0A550CCS9_9AGAR</name>
<comment type="caution">
    <text evidence="7">The sequence shown here is derived from an EMBL/GenBank/DDBJ whole genome shotgun (WGS) entry which is preliminary data.</text>
</comment>
<dbReference type="Gene3D" id="3.40.640.10">
    <property type="entry name" value="Type I PLP-dependent aspartate aminotransferase-like (Major domain)"/>
    <property type="match status" value="1"/>
</dbReference>
<dbReference type="GO" id="GO:0030170">
    <property type="term" value="F:pyridoxal phosphate binding"/>
    <property type="evidence" value="ECO:0007669"/>
    <property type="project" value="InterPro"/>
</dbReference>
<dbReference type="InterPro" id="IPR015421">
    <property type="entry name" value="PyrdxlP-dep_Trfase_major"/>
</dbReference>
<feature type="domain" description="Aminotransferase class I/classII large" evidence="6">
    <location>
        <begin position="92"/>
        <end position="537"/>
    </location>
</feature>
<dbReference type="OrthoDB" id="691673at2759"/>
<reference evidence="7 8" key="1">
    <citation type="journal article" date="2019" name="New Phytol.">
        <title>Comparative genomics reveals unique wood-decay strategies and fruiting body development in the Schizophyllaceae.</title>
        <authorList>
            <person name="Almasi E."/>
            <person name="Sahu N."/>
            <person name="Krizsan K."/>
            <person name="Balint B."/>
            <person name="Kovacs G.M."/>
            <person name="Kiss B."/>
            <person name="Cseklye J."/>
            <person name="Drula E."/>
            <person name="Henrissat B."/>
            <person name="Nagy I."/>
            <person name="Chovatia M."/>
            <person name="Adam C."/>
            <person name="LaButti K."/>
            <person name="Lipzen A."/>
            <person name="Riley R."/>
            <person name="Grigoriev I.V."/>
            <person name="Nagy L.G."/>
        </authorList>
    </citation>
    <scope>NUCLEOTIDE SEQUENCE [LARGE SCALE GENOMIC DNA]</scope>
    <source>
        <strain evidence="7 8">NL-1724</strain>
    </source>
</reference>
<dbReference type="InterPro" id="IPR015424">
    <property type="entry name" value="PyrdxlP-dep_Trfase"/>
</dbReference>
<dbReference type="Proteomes" id="UP000320762">
    <property type="component" value="Unassembled WGS sequence"/>
</dbReference>
<dbReference type="STRING" id="97359.A0A550CCS9"/>
<keyword evidence="4 7" id="KW-0808">Transferase</keyword>
<evidence type="ECO:0000313" key="8">
    <source>
        <dbReference type="Proteomes" id="UP000320762"/>
    </source>
</evidence>
<accession>A0A550CCS9</accession>
<comment type="cofactor">
    <cofactor evidence="1">
        <name>pyridoxal 5'-phosphate</name>
        <dbReference type="ChEBI" id="CHEBI:597326"/>
    </cofactor>
</comment>
<dbReference type="Pfam" id="PF00155">
    <property type="entry name" value="Aminotran_1_2"/>
    <property type="match status" value="1"/>
</dbReference>
<gene>
    <name evidence="7" type="ORF">BD626DRAFT_497972</name>
</gene>
<dbReference type="InterPro" id="IPR004839">
    <property type="entry name" value="Aminotransferase_I/II_large"/>
</dbReference>
<evidence type="ECO:0000256" key="2">
    <source>
        <dbReference type="ARBA" id="ARBA00007441"/>
    </source>
</evidence>
<dbReference type="InterPro" id="IPR050859">
    <property type="entry name" value="Class-I_PLP-dep_aminotransf"/>
</dbReference>
<dbReference type="GO" id="GO:1901605">
    <property type="term" value="P:alpha-amino acid metabolic process"/>
    <property type="evidence" value="ECO:0007669"/>
    <property type="project" value="TreeGrafter"/>
</dbReference>
<dbReference type="PANTHER" id="PTHR42790">
    <property type="entry name" value="AMINOTRANSFERASE"/>
    <property type="match status" value="1"/>
</dbReference>
<evidence type="ECO:0000256" key="4">
    <source>
        <dbReference type="ARBA" id="ARBA00022679"/>
    </source>
</evidence>
<dbReference type="EMBL" id="VDMD01000012">
    <property type="protein sequence ID" value="TRM62622.1"/>
    <property type="molecule type" value="Genomic_DNA"/>
</dbReference>
<dbReference type="GO" id="GO:0008483">
    <property type="term" value="F:transaminase activity"/>
    <property type="evidence" value="ECO:0007669"/>
    <property type="project" value="UniProtKB-KW"/>
</dbReference>
<keyword evidence="3" id="KW-0032">Aminotransferase</keyword>
<protein>
    <submittedName>
        <fullName evidence="7">Pyridoxal phosphate-dependent transferase</fullName>
    </submittedName>
</protein>
<comment type="similarity">
    <text evidence="2">Belongs to the class-I pyridoxal-phosphate-dependent aminotransferase family.</text>
</comment>
<keyword evidence="8" id="KW-1185">Reference proteome</keyword>
<evidence type="ECO:0000256" key="1">
    <source>
        <dbReference type="ARBA" id="ARBA00001933"/>
    </source>
</evidence>
<evidence type="ECO:0000256" key="3">
    <source>
        <dbReference type="ARBA" id="ARBA00022576"/>
    </source>
</evidence>
<dbReference type="AlphaFoldDB" id="A0A550CCS9"/>
<organism evidence="7 8">
    <name type="scientific">Schizophyllum amplum</name>
    <dbReference type="NCBI Taxonomy" id="97359"/>
    <lineage>
        <taxon>Eukaryota</taxon>
        <taxon>Fungi</taxon>
        <taxon>Dikarya</taxon>
        <taxon>Basidiomycota</taxon>
        <taxon>Agaricomycotina</taxon>
        <taxon>Agaricomycetes</taxon>
        <taxon>Agaricomycetidae</taxon>
        <taxon>Agaricales</taxon>
        <taxon>Schizophyllaceae</taxon>
        <taxon>Schizophyllum</taxon>
    </lineage>
</organism>
<dbReference type="CDD" id="cd00609">
    <property type="entry name" value="AAT_like"/>
    <property type="match status" value="1"/>
</dbReference>